<dbReference type="Gene3D" id="2.60.40.790">
    <property type="match status" value="1"/>
</dbReference>
<dbReference type="PANTHER" id="PTHR46492">
    <property type="entry name" value="DYNEIN ASSEMBLY FACTOR 4, AXONEMAL"/>
    <property type="match status" value="1"/>
</dbReference>
<sequence length="206" mass="24082">MPITPKLNWEQSESDVTLTVHIKHALKSKLSITSSPLFLKVNHKPYLLDLDLNKEILYSDIRVTIMPEYIKIYCPKEKKVEWEALRAIGDKESLKKRREESVSQAEQARYKHLQRVKEEKKDAQEKALRSHWAVQDKHKKAVEDLKQRDIQLGKEEIANFAGKFTKNLDEKPEDHDKPKSPSDLFTEGDVETGRIERNRERGRLKG</sequence>
<dbReference type="EMBL" id="HBEM01006930">
    <property type="protein sequence ID" value="CAD8438263.1"/>
    <property type="molecule type" value="Transcribed_RNA"/>
</dbReference>
<dbReference type="GO" id="GO:0003341">
    <property type="term" value="P:cilium movement"/>
    <property type="evidence" value="ECO:0007669"/>
    <property type="project" value="TreeGrafter"/>
</dbReference>
<dbReference type="InterPro" id="IPR052004">
    <property type="entry name" value="Dynein_assembly_factor_4"/>
</dbReference>
<gene>
    <name evidence="3" type="ORF">LAMO00422_LOCUS4834</name>
</gene>
<dbReference type="PANTHER" id="PTHR46492:SF1">
    <property type="entry name" value="DYNEIN AXONEMAL ASSEMBLY FACTOR 4"/>
    <property type="match status" value="1"/>
</dbReference>
<evidence type="ECO:0000259" key="2">
    <source>
        <dbReference type="PROSITE" id="PS51203"/>
    </source>
</evidence>
<dbReference type="PROSITE" id="PS51203">
    <property type="entry name" value="CS"/>
    <property type="match status" value="1"/>
</dbReference>
<evidence type="ECO:0000313" key="3">
    <source>
        <dbReference type="EMBL" id="CAD8438263.1"/>
    </source>
</evidence>
<reference evidence="3" key="1">
    <citation type="submission" date="2021-01" db="EMBL/GenBank/DDBJ databases">
        <authorList>
            <person name="Corre E."/>
            <person name="Pelletier E."/>
            <person name="Niang G."/>
            <person name="Scheremetjew M."/>
            <person name="Finn R."/>
            <person name="Kale V."/>
            <person name="Holt S."/>
            <person name="Cochrane G."/>
            <person name="Meng A."/>
            <person name="Brown T."/>
            <person name="Cohen L."/>
        </authorList>
    </citation>
    <scope>NUCLEOTIDE SEQUENCE</scope>
    <source>
        <strain evidence="3">CCMP2058</strain>
    </source>
</reference>
<feature type="compositionally biased region" description="Basic and acidic residues" evidence="1">
    <location>
        <begin position="166"/>
        <end position="180"/>
    </location>
</feature>
<dbReference type="Pfam" id="PF04969">
    <property type="entry name" value="CS"/>
    <property type="match status" value="1"/>
</dbReference>
<dbReference type="SUPFAM" id="SSF49764">
    <property type="entry name" value="HSP20-like chaperones"/>
    <property type="match status" value="1"/>
</dbReference>
<dbReference type="GO" id="GO:0036158">
    <property type="term" value="P:outer dynein arm assembly"/>
    <property type="evidence" value="ECO:0007669"/>
    <property type="project" value="TreeGrafter"/>
</dbReference>
<protein>
    <recommendedName>
        <fullName evidence="2">CS domain-containing protein</fullName>
    </recommendedName>
</protein>
<dbReference type="InterPro" id="IPR008978">
    <property type="entry name" value="HSP20-like_chaperone"/>
</dbReference>
<organism evidence="3">
    <name type="scientific">Amorphochlora amoebiformis</name>
    <dbReference type="NCBI Taxonomy" id="1561963"/>
    <lineage>
        <taxon>Eukaryota</taxon>
        <taxon>Sar</taxon>
        <taxon>Rhizaria</taxon>
        <taxon>Cercozoa</taxon>
        <taxon>Chlorarachniophyceae</taxon>
        <taxon>Amorphochlora</taxon>
    </lineage>
</organism>
<name>A0A7S0CYZ6_9EUKA</name>
<proteinExistence type="predicted"/>
<dbReference type="GO" id="GO:0036159">
    <property type="term" value="P:inner dynein arm assembly"/>
    <property type="evidence" value="ECO:0007669"/>
    <property type="project" value="TreeGrafter"/>
</dbReference>
<evidence type="ECO:0000256" key="1">
    <source>
        <dbReference type="SAM" id="MobiDB-lite"/>
    </source>
</evidence>
<feature type="compositionally biased region" description="Basic and acidic residues" evidence="1">
    <location>
        <begin position="191"/>
        <end position="206"/>
    </location>
</feature>
<feature type="domain" description="CS" evidence="2">
    <location>
        <begin position="2"/>
        <end position="86"/>
    </location>
</feature>
<dbReference type="AlphaFoldDB" id="A0A7S0CYZ6"/>
<dbReference type="InterPro" id="IPR007052">
    <property type="entry name" value="CS_dom"/>
</dbReference>
<accession>A0A7S0CYZ6</accession>
<feature type="region of interest" description="Disordered" evidence="1">
    <location>
        <begin position="163"/>
        <end position="206"/>
    </location>
</feature>